<protein>
    <submittedName>
        <fullName evidence="5">Anaerobic sulfite reductase subunit A</fullName>
    </submittedName>
</protein>
<organism evidence="5 6">
    <name type="scientific">Anaerotignum lactatifermentans</name>
    <dbReference type="NCBI Taxonomy" id="160404"/>
    <lineage>
        <taxon>Bacteria</taxon>
        <taxon>Bacillati</taxon>
        <taxon>Bacillota</taxon>
        <taxon>Clostridia</taxon>
        <taxon>Lachnospirales</taxon>
        <taxon>Anaerotignaceae</taxon>
        <taxon>Anaerotignum</taxon>
    </lineage>
</organism>
<sequence length="338" mass="39307">MGYCFTEDGMKSVWSELEKRYDIYAPKCFAGKGRFSDTDCVRYGQVHSAAEIVFDKKAEYSAKEFLLPNAETLFYFTEDHIRESACKEKEMLIFLRSCDLHAIKRLDAVYLEQGFIDGYYKRLRDKVKFVLMGCSKAFDTCFCVDMGTNKSDDYDMSMDKVDGKYYMDCKMEEWAELFAHNAEKLQDVQPAYVTETETHVNLPTQMPKAMLQSDFWREYDGRCIACGRCNFVCPTCTCFTMQDMYYTENGKAGERRRVWASCMVDGYADVAGGGTYRKKHGERMRYKVLHKVWDFQKKHGYTMCVGCGRCDDICPEYISFSHCVNELEKACKEVMENE</sequence>
<keyword evidence="2" id="KW-0408">Iron</keyword>
<dbReference type="NCBIfam" id="TIGR02910">
    <property type="entry name" value="sulfite_red_A"/>
    <property type="match status" value="1"/>
</dbReference>
<proteinExistence type="predicted"/>
<feature type="domain" description="4Fe-4S ferredoxin-type" evidence="4">
    <location>
        <begin position="295"/>
        <end position="323"/>
    </location>
</feature>
<dbReference type="PROSITE" id="PS00198">
    <property type="entry name" value="4FE4S_FER_1"/>
    <property type="match status" value="2"/>
</dbReference>
<dbReference type="EMBL" id="NFHM01000052">
    <property type="protein sequence ID" value="OUN38870.1"/>
    <property type="molecule type" value="Genomic_DNA"/>
</dbReference>
<dbReference type="GO" id="GO:0046872">
    <property type="term" value="F:metal ion binding"/>
    <property type="evidence" value="ECO:0007669"/>
    <property type="project" value="UniProtKB-KW"/>
</dbReference>
<dbReference type="InterPro" id="IPR017900">
    <property type="entry name" value="4Fe4S_Fe_S_CS"/>
</dbReference>
<dbReference type="GO" id="GO:0051536">
    <property type="term" value="F:iron-sulfur cluster binding"/>
    <property type="evidence" value="ECO:0007669"/>
    <property type="project" value="UniProtKB-KW"/>
</dbReference>
<reference evidence="6" key="1">
    <citation type="submission" date="2017-04" db="EMBL/GenBank/DDBJ databases">
        <title>Function of individual gut microbiota members based on whole genome sequencing of pure cultures obtained from chicken caecum.</title>
        <authorList>
            <person name="Medvecky M."/>
            <person name="Cejkova D."/>
            <person name="Polansky O."/>
            <person name="Karasova D."/>
            <person name="Kubasova T."/>
            <person name="Cizek A."/>
            <person name="Rychlik I."/>
        </authorList>
    </citation>
    <scope>NUCLEOTIDE SEQUENCE [LARGE SCALE GENOMIC DNA]</scope>
    <source>
        <strain evidence="6">An75</strain>
    </source>
</reference>
<dbReference type="InterPro" id="IPR009051">
    <property type="entry name" value="Helical_ferredxn"/>
</dbReference>
<dbReference type="SUPFAM" id="SSF46548">
    <property type="entry name" value="alpha-helical ferredoxin"/>
    <property type="match status" value="1"/>
</dbReference>
<name>A0A1Y3U0L8_9FIRM</name>
<evidence type="ECO:0000256" key="1">
    <source>
        <dbReference type="ARBA" id="ARBA00022723"/>
    </source>
</evidence>
<dbReference type="AlphaFoldDB" id="A0A1Y3U0L8"/>
<evidence type="ECO:0000256" key="3">
    <source>
        <dbReference type="ARBA" id="ARBA00023014"/>
    </source>
</evidence>
<comment type="caution">
    <text evidence="5">The sequence shown here is derived from an EMBL/GenBank/DDBJ whole genome shotgun (WGS) entry which is preliminary data.</text>
</comment>
<evidence type="ECO:0000256" key="2">
    <source>
        <dbReference type="ARBA" id="ARBA00023004"/>
    </source>
</evidence>
<dbReference type="InterPro" id="IPR014259">
    <property type="entry name" value="Sulphite_reductase_A"/>
</dbReference>
<dbReference type="Proteomes" id="UP000195455">
    <property type="component" value="Unassembled WGS sequence"/>
</dbReference>
<evidence type="ECO:0000259" key="4">
    <source>
        <dbReference type="PROSITE" id="PS51379"/>
    </source>
</evidence>
<accession>A0A1Y3U0L8</accession>
<evidence type="ECO:0000313" key="6">
    <source>
        <dbReference type="Proteomes" id="UP000195455"/>
    </source>
</evidence>
<dbReference type="Pfam" id="PF17179">
    <property type="entry name" value="Fer4_22"/>
    <property type="match status" value="1"/>
</dbReference>
<keyword evidence="1" id="KW-0479">Metal-binding</keyword>
<dbReference type="PROSITE" id="PS51379">
    <property type="entry name" value="4FE4S_FER_2"/>
    <property type="match status" value="2"/>
</dbReference>
<keyword evidence="3" id="KW-0411">Iron-sulfur</keyword>
<dbReference type="PANTHER" id="PTHR40447:SF1">
    <property type="entry name" value="ANAEROBIC SULFITE REDUCTASE SUBUNIT A"/>
    <property type="match status" value="1"/>
</dbReference>
<gene>
    <name evidence="5" type="ORF">B5G26_16015</name>
</gene>
<feature type="domain" description="4Fe-4S ferredoxin-type" evidence="4">
    <location>
        <begin position="213"/>
        <end position="244"/>
    </location>
</feature>
<dbReference type="InterPro" id="IPR017896">
    <property type="entry name" value="4Fe4S_Fe-S-bd"/>
</dbReference>
<evidence type="ECO:0000313" key="5">
    <source>
        <dbReference type="EMBL" id="OUN38870.1"/>
    </source>
</evidence>
<dbReference type="RefSeq" id="WP_087990352.1">
    <property type="nucleotide sequence ID" value="NZ_JBKYBB010000029.1"/>
</dbReference>
<dbReference type="PANTHER" id="PTHR40447">
    <property type="entry name" value="ANAEROBIC SULFITE REDUCTASE SUBUNIT A"/>
    <property type="match status" value="1"/>
</dbReference>
<dbReference type="Gene3D" id="1.10.1060.10">
    <property type="entry name" value="Alpha-helical ferredoxin"/>
    <property type="match status" value="1"/>
</dbReference>